<proteinExistence type="predicted"/>
<evidence type="ECO:0000313" key="1">
    <source>
        <dbReference type="EMBL" id="MTI24507.1"/>
    </source>
</evidence>
<sequence length="125" mass="13934">MIKTIKFDPNGEDLKVVFTFEGLIVASYAFTLWEANSNNQLLYEKGNNQNPDDDSYAIPPPVINSDGRLIQLRTEFKALDPDNVKQYTITAEVFQGDKSLGKDQDTGDNTGKSQGSLIFILLSKQ</sequence>
<evidence type="ECO:0000313" key="2">
    <source>
        <dbReference type="Proteomes" id="UP000798808"/>
    </source>
</evidence>
<protein>
    <submittedName>
        <fullName evidence="1">Uncharacterized protein</fullName>
    </submittedName>
</protein>
<comment type="caution">
    <text evidence="1">The sequence shown here is derived from an EMBL/GenBank/DDBJ whole genome shotgun (WGS) entry which is preliminary data.</text>
</comment>
<dbReference type="RefSeq" id="WP_155170550.1">
    <property type="nucleotide sequence ID" value="NZ_BAAAFL010000012.1"/>
</dbReference>
<dbReference type="Proteomes" id="UP000798808">
    <property type="component" value="Unassembled WGS sequence"/>
</dbReference>
<organism evidence="1 2">
    <name type="scientific">Fulvivirga kasyanovii</name>
    <dbReference type="NCBI Taxonomy" id="396812"/>
    <lineage>
        <taxon>Bacteria</taxon>
        <taxon>Pseudomonadati</taxon>
        <taxon>Bacteroidota</taxon>
        <taxon>Cytophagia</taxon>
        <taxon>Cytophagales</taxon>
        <taxon>Fulvivirgaceae</taxon>
        <taxon>Fulvivirga</taxon>
    </lineage>
</organism>
<name>A0ABW9RKZ2_9BACT</name>
<dbReference type="EMBL" id="SMLW01000423">
    <property type="protein sequence ID" value="MTI24507.1"/>
    <property type="molecule type" value="Genomic_DNA"/>
</dbReference>
<keyword evidence="2" id="KW-1185">Reference proteome</keyword>
<gene>
    <name evidence="1" type="ORF">E1163_06060</name>
</gene>
<accession>A0ABW9RKZ2</accession>
<reference evidence="1 2" key="1">
    <citation type="submission" date="2019-02" db="EMBL/GenBank/DDBJ databases">
        <authorList>
            <person name="Goldberg S.R."/>
            <person name="Haltli B.A."/>
            <person name="Correa H."/>
            <person name="Russell K.G."/>
        </authorList>
    </citation>
    <scope>NUCLEOTIDE SEQUENCE [LARGE SCALE GENOMIC DNA]</scope>
    <source>
        <strain evidence="1 2">JCM 16186</strain>
    </source>
</reference>